<dbReference type="InterPro" id="IPR025441">
    <property type="entry name" value="DUF4181"/>
</dbReference>
<keyword evidence="3" id="KW-1185">Reference proteome</keyword>
<protein>
    <recommendedName>
        <fullName evidence="4">DUF4181 domain-containing protein</fullName>
    </recommendedName>
</protein>
<organism evidence="2 3">
    <name type="scientific">Edaphobacillus lindanitolerans</name>
    <dbReference type="NCBI Taxonomy" id="550447"/>
    <lineage>
        <taxon>Bacteria</taxon>
        <taxon>Bacillati</taxon>
        <taxon>Bacillota</taxon>
        <taxon>Bacilli</taxon>
        <taxon>Bacillales</taxon>
        <taxon>Bacillaceae</taxon>
        <taxon>Edaphobacillus</taxon>
    </lineage>
</organism>
<sequence>MIALFILGMLLASAAFTYVIKRWAGVKKGKWFTWDYVNDRHRKLDKWIRITFIVPYLIYLVPAIMTGWNERAPWYLQTWALLVAFFGVLTLFQAFMEKKYSDNPRAYLATLGDGAFIIALLLIVIRSGFFGYL</sequence>
<dbReference type="RefSeq" id="WP_076759086.1">
    <property type="nucleotide sequence ID" value="NZ_FTPL01000003.1"/>
</dbReference>
<reference evidence="3" key="1">
    <citation type="submission" date="2017-01" db="EMBL/GenBank/DDBJ databases">
        <authorList>
            <person name="Varghese N."/>
            <person name="Submissions S."/>
        </authorList>
    </citation>
    <scope>NUCLEOTIDE SEQUENCE [LARGE SCALE GENOMIC DNA]</scope>
    <source>
        <strain evidence="3">MNA4</strain>
    </source>
</reference>
<proteinExistence type="predicted"/>
<keyword evidence="1" id="KW-0812">Transmembrane</keyword>
<evidence type="ECO:0000313" key="3">
    <source>
        <dbReference type="Proteomes" id="UP000187550"/>
    </source>
</evidence>
<dbReference type="STRING" id="550447.SAMN05428946_2351"/>
<dbReference type="OrthoDB" id="2428213at2"/>
<dbReference type="Proteomes" id="UP000187550">
    <property type="component" value="Unassembled WGS sequence"/>
</dbReference>
<gene>
    <name evidence="2" type="ORF">SAMN05428946_2351</name>
</gene>
<evidence type="ECO:0008006" key="4">
    <source>
        <dbReference type="Google" id="ProtNLM"/>
    </source>
</evidence>
<dbReference type="EMBL" id="FTPL01000003">
    <property type="protein sequence ID" value="SIT88979.1"/>
    <property type="molecule type" value="Genomic_DNA"/>
</dbReference>
<dbReference type="AlphaFoldDB" id="A0A1U7PS95"/>
<name>A0A1U7PS95_9BACI</name>
<keyword evidence="1" id="KW-0472">Membrane</keyword>
<evidence type="ECO:0000313" key="2">
    <source>
        <dbReference type="EMBL" id="SIT88979.1"/>
    </source>
</evidence>
<feature type="transmembrane region" description="Helical" evidence="1">
    <location>
        <begin position="107"/>
        <end position="129"/>
    </location>
</feature>
<accession>A0A1U7PS95</accession>
<keyword evidence="1" id="KW-1133">Transmembrane helix</keyword>
<feature type="transmembrane region" description="Helical" evidence="1">
    <location>
        <begin position="74"/>
        <end position="95"/>
    </location>
</feature>
<feature type="transmembrane region" description="Helical" evidence="1">
    <location>
        <begin position="47"/>
        <end position="68"/>
    </location>
</feature>
<evidence type="ECO:0000256" key="1">
    <source>
        <dbReference type="SAM" id="Phobius"/>
    </source>
</evidence>
<feature type="transmembrane region" description="Helical" evidence="1">
    <location>
        <begin position="6"/>
        <end position="26"/>
    </location>
</feature>
<dbReference type="Pfam" id="PF13789">
    <property type="entry name" value="DUF4181"/>
    <property type="match status" value="1"/>
</dbReference>